<accession>A0A317T465</accession>
<proteinExistence type="predicted"/>
<dbReference type="RefSeq" id="WP_110023932.1">
    <property type="nucleotide sequence ID" value="NZ_PDNZ01000007.1"/>
</dbReference>
<comment type="caution">
    <text evidence="2">The sequence shown here is derived from an EMBL/GenBank/DDBJ whole genome shotgun (WGS) entry which is preliminary data.</text>
</comment>
<dbReference type="SUPFAM" id="SSF48452">
    <property type="entry name" value="TPR-like"/>
    <property type="match status" value="1"/>
</dbReference>
<dbReference type="Pfam" id="PF13432">
    <property type="entry name" value="TPR_16"/>
    <property type="match status" value="1"/>
</dbReference>
<gene>
    <name evidence="2" type="ORF">CR164_10420</name>
</gene>
<keyword evidence="1" id="KW-1133">Transmembrane helix</keyword>
<dbReference type="InterPro" id="IPR019734">
    <property type="entry name" value="TPR_rpt"/>
</dbReference>
<reference evidence="3" key="1">
    <citation type="submission" date="2017-10" db="EMBL/GenBank/DDBJ databases">
        <authorList>
            <person name="Gaisin V.A."/>
            <person name="Rysina M.S."/>
            <person name="Grouzdev D.S."/>
        </authorList>
    </citation>
    <scope>NUCLEOTIDE SEQUENCE [LARGE SCALE GENOMIC DNA]</scope>
    <source>
        <strain evidence="3">V1</strain>
    </source>
</reference>
<evidence type="ECO:0000313" key="2">
    <source>
        <dbReference type="EMBL" id="PWW81438.1"/>
    </source>
</evidence>
<evidence type="ECO:0000256" key="1">
    <source>
        <dbReference type="SAM" id="Phobius"/>
    </source>
</evidence>
<organism evidence="2 3">
    <name type="scientific">Prosthecochloris marina</name>
    <dbReference type="NCBI Taxonomy" id="2017681"/>
    <lineage>
        <taxon>Bacteria</taxon>
        <taxon>Pseudomonadati</taxon>
        <taxon>Chlorobiota</taxon>
        <taxon>Chlorobiia</taxon>
        <taxon>Chlorobiales</taxon>
        <taxon>Chlorobiaceae</taxon>
        <taxon>Prosthecochloris</taxon>
    </lineage>
</organism>
<name>A0A317T465_9CHLB</name>
<feature type="transmembrane region" description="Helical" evidence="1">
    <location>
        <begin position="37"/>
        <end position="55"/>
    </location>
</feature>
<dbReference type="Pfam" id="PF13174">
    <property type="entry name" value="TPR_6"/>
    <property type="match status" value="1"/>
</dbReference>
<dbReference type="AlphaFoldDB" id="A0A317T465"/>
<dbReference type="OrthoDB" id="9808622at2"/>
<keyword evidence="3" id="KW-1185">Reference proteome</keyword>
<keyword evidence="1" id="KW-0812">Transmembrane</keyword>
<evidence type="ECO:0000313" key="3">
    <source>
        <dbReference type="Proteomes" id="UP000246278"/>
    </source>
</evidence>
<dbReference type="Proteomes" id="UP000246278">
    <property type="component" value="Unassembled WGS sequence"/>
</dbReference>
<dbReference type="EMBL" id="PDNZ01000007">
    <property type="protein sequence ID" value="PWW81438.1"/>
    <property type="molecule type" value="Genomic_DNA"/>
</dbReference>
<dbReference type="SMART" id="SM00028">
    <property type="entry name" value="TPR"/>
    <property type="match status" value="2"/>
</dbReference>
<sequence length="236" mass="25630">MEQSEQRPEGQVPPIETDNRAEKVDRLFEFFFINKNLIIGATLGVIAIVGVFFLYQQQNKSDESVAYSLLSQVEAHVDNGNWQHAVDGDSTLTGLRQIIQEYGSTPSGNHAKILIGDSFLALQEADSALTYYRTYTGKNPDLAASAKAGEAACFLHKKAFPEAAAAFEKASETAANHALKASYLSDAADTYLLLGKTDMAVDLYKRIIKKYPGFTATAKAQESLLAIAGKTGNIDL</sequence>
<protein>
    <submittedName>
        <fullName evidence="2">Uncharacterized protein</fullName>
    </submittedName>
</protein>
<keyword evidence="1" id="KW-0472">Membrane</keyword>
<dbReference type="InterPro" id="IPR011990">
    <property type="entry name" value="TPR-like_helical_dom_sf"/>
</dbReference>
<dbReference type="Gene3D" id="1.25.40.10">
    <property type="entry name" value="Tetratricopeptide repeat domain"/>
    <property type="match status" value="2"/>
</dbReference>